<protein>
    <submittedName>
        <fullName evidence="1">Uncharacterized protein</fullName>
    </submittedName>
</protein>
<dbReference type="AlphaFoldDB" id="A0A7Y0L682"/>
<evidence type="ECO:0000313" key="1">
    <source>
        <dbReference type="EMBL" id="NMP24042.1"/>
    </source>
</evidence>
<proteinExistence type="predicted"/>
<gene>
    <name evidence="1" type="ORF">HIJ39_17045</name>
</gene>
<dbReference type="EMBL" id="JABBVZ010000080">
    <property type="protein sequence ID" value="NMP24042.1"/>
    <property type="molecule type" value="Genomic_DNA"/>
</dbReference>
<dbReference type="Proteomes" id="UP000533476">
    <property type="component" value="Unassembled WGS sequence"/>
</dbReference>
<accession>A0A7Y0L682</accession>
<comment type="caution">
    <text evidence="1">The sequence shown here is derived from an EMBL/GenBank/DDBJ whole genome shotgun (WGS) entry which is preliminary data.</text>
</comment>
<sequence length="65" mass="7261">MNNQQRIEMIEKEVGEDLGKLPAGMGMLLKTVVFPQLKTVPDTELPAVREAVAHIILMLKKAFDL</sequence>
<evidence type="ECO:0000313" key="2">
    <source>
        <dbReference type="Proteomes" id="UP000533476"/>
    </source>
</evidence>
<reference evidence="1 2" key="1">
    <citation type="submission" date="2020-04" db="EMBL/GenBank/DDBJ databases">
        <authorList>
            <person name="Zhang R."/>
            <person name="Schippers A."/>
        </authorList>
    </citation>
    <scope>NUCLEOTIDE SEQUENCE [LARGE SCALE GENOMIC DNA]</scope>
    <source>
        <strain evidence="1 2">DSM 109850</strain>
    </source>
</reference>
<keyword evidence="2" id="KW-1185">Reference proteome</keyword>
<name>A0A7Y0L682_9FIRM</name>
<dbReference type="RefSeq" id="WP_169101817.1">
    <property type="nucleotide sequence ID" value="NZ_JABBVZ010000080.1"/>
</dbReference>
<organism evidence="1 2">
    <name type="scientific">Sulfobacillus harzensis</name>
    <dbReference type="NCBI Taxonomy" id="2729629"/>
    <lineage>
        <taxon>Bacteria</taxon>
        <taxon>Bacillati</taxon>
        <taxon>Bacillota</taxon>
        <taxon>Clostridia</taxon>
        <taxon>Eubacteriales</taxon>
        <taxon>Clostridiales Family XVII. Incertae Sedis</taxon>
        <taxon>Sulfobacillus</taxon>
    </lineage>
</organism>